<dbReference type="InterPro" id="IPR043502">
    <property type="entry name" value="DNA/RNA_pol_sf"/>
</dbReference>
<comment type="caution">
    <text evidence="2">The sequence shown here is derived from an EMBL/GenBank/DDBJ whole genome shotgun (WGS) entry which is preliminary data.</text>
</comment>
<dbReference type="PANTHER" id="PTHR31511">
    <property type="entry name" value="PROTEIN CBG23764"/>
    <property type="match status" value="1"/>
</dbReference>
<dbReference type="PANTHER" id="PTHR31511:SF12">
    <property type="entry name" value="RHO TERMINATION FACTOR N-TERMINAL DOMAIN-CONTAINING PROTEIN"/>
    <property type="match status" value="1"/>
</dbReference>
<dbReference type="EMBL" id="JAWDGP010004413">
    <property type="protein sequence ID" value="KAK3764674.1"/>
    <property type="molecule type" value="Genomic_DNA"/>
</dbReference>
<protein>
    <recommendedName>
        <fullName evidence="4">DNA-directed DNA polymerase</fullName>
    </recommendedName>
</protein>
<keyword evidence="3" id="KW-1185">Reference proteome</keyword>
<proteinExistence type="predicted"/>
<name>A0AAE0Z887_9GAST</name>
<feature type="compositionally biased region" description="Basic and acidic residues" evidence="1">
    <location>
        <begin position="875"/>
        <end position="888"/>
    </location>
</feature>
<sequence>MVTMDEYIEQLLAEMPESTLHDVVKNILDEPIPEAVKGRLLKPLQPRKYRPSPPPRKAKERKRKAIEKEFDPIPSHKVLRSVKDYQDELLGLFEENNELTFRQTPWALGNFLRGWQLDVPRGHPQGADPRAFLESTESKIRRKLEEELRTLGGGLKFQLALKVDLVKVNPDGSEEYTDPVLRHKQEAVLQKSEITAALRQAFPRVLETLEKWTQRGSGWAVVQVHTLWLDIARYQPLRGGSYIPLPKKLQDKKAVVNVKNGDDHCLRWALRSALFQAAKDPQRPAKYPTEDGLDFTGIEAPTPISQIGMVERQNNLAINVFGWDKGVIVHRLSKQPEDMPRTNLLLIEKAGKFHYTWIKNLNRLLYDQSKHREKKHFCERCLHGYSREDLLEDHKPECQGIGQTAARVEMPEEGKNKFTFQNHHKQLPAPYIIYADFEALTTKVEGPELDPTKSNTQRTQHHEACSYCYVKVRCDGQTEAPVEYRGPDAAEHFLRALQEEERGIKGVLSNPQAMLMTRADWETHRTARRCHVCDGLLEGDSVRDHCHITDYNHTCGLPQPPGIRQPPPDAGHLKGGGADELHPQQHKYISFSLGQLRFIDSAQFLQASLSKLVDANKPEAFHITARYEPDHQKRTLLMRKGVYPYEYVDSWERFEETKLPPKEAFYSKLSDEHIDDDDYKHAQRKQYGLDPANYYTSPGLSWDALLKKTGVELELLTDYDQHLFIEKGMRGGISMVSKRHARANNPAVEGYDPEKPNSHILYLDANNLYGWAMSQPLPTGGFRWVEDCDGLAGTIKDQPADGPEGFILEVGLEYPQELHDEHNAYPLAPERTVVQKKWMSEYQRGVRRGRKAGPQPPRQEPLRAPLPQPPALLVTRDEAEKGTSRPAL</sequence>
<reference evidence="2" key="1">
    <citation type="journal article" date="2023" name="G3 (Bethesda)">
        <title>A reference genome for the long-term kleptoplast-retaining sea slug Elysia crispata morphotype clarki.</title>
        <authorList>
            <person name="Eastman K.E."/>
            <person name="Pendleton A.L."/>
            <person name="Shaikh M.A."/>
            <person name="Suttiyut T."/>
            <person name="Ogas R."/>
            <person name="Tomko P."/>
            <person name="Gavelis G."/>
            <person name="Widhalm J.R."/>
            <person name="Wisecaver J.H."/>
        </authorList>
    </citation>
    <scope>NUCLEOTIDE SEQUENCE</scope>
    <source>
        <strain evidence="2">ECLA1</strain>
    </source>
</reference>
<feature type="region of interest" description="Disordered" evidence="1">
    <location>
        <begin position="844"/>
        <end position="888"/>
    </location>
</feature>
<dbReference type="Proteomes" id="UP001283361">
    <property type="component" value="Unassembled WGS sequence"/>
</dbReference>
<evidence type="ECO:0000256" key="1">
    <source>
        <dbReference type="SAM" id="MobiDB-lite"/>
    </source>
</evidence>
<evidence type="ECO:0008006" key="4">
    <source>
        <dbReference type="Google" id="ProtNLM"/>
    </source>
</evidence>
<dbReference type="SUPFAM" id="SSF56672">
    <property type="entry name" value="DNA/RNA polymerases"/>
    <property type="match status" value="1"/>
</dbReference>
<evidence type="ECO:0000313" key="2">
    <source>
        <dbReference type="EMBL" id="KAK3764674.1"/>
    </source>
</evidence>
<feature type="compositionally biased region" description="Basic residues" evidence="1">
    <location>
        <begin position="45"/>
        <end position="63"/>
    </location>
</feature>
<gene>
    <name evidence="2" type="ORF">RRG08_019876</name>
</gene>
<feature type="region of interest" description="Disordered" evidence="1">
    <location>
        <begin position="43"/>
        <end position="63"/>
    </location>
</feature>
<organism evidence="2 3">
    <name type="scientific">Elysia crispata</name>
    <name type="common">lettuce slug</name>
    <dbReference type="NCBI Taxonomy" id="231223"/>
    <lineage>
        <taxon>Eukaryota</taxon>
        <taxon>Metazoa</taxon>
        <taxon>Spiralia</taxon>
        <taxon>Lophotrochozoa</taxon>
        <taxon>Mollusca</taxon>
        <taxon>Gastropoda</taxon>
        <taxon>Heterobranchia</taxon>
        <taxon>Euthyneura</taxon>
        <taxon>Panpulmonata</taxon>
        <taxon>Sacoglossa</taxon>
        <taxon>Placobranchoidea</taxon>
        <taxon>Plakobranchidae</taxon>
        <taxon>Elysia</taxon>
    </lineage>
</organism>
<dbReference type="AlphaFoldDB" id="A0AAE0Z887"/>
<accession>A0AAE0Z887</accession>
<evidence type="ECO:0000313" key="3">
    <source>
        <dbReference type="Proteomes" id="UP001283361"/>
    </source>
</evidence>
<feature type="compositionally biased region" description="Pro residues" evidence="1">
    <location>
        <begin position="854"/>
        <end position="870"/>
    </location>
</feature>